<dbReference type="Proteomes" id="UP001596170">
    <property type="component" value="Unassembled WGS sequence"/>
</dbReference>
<dbReference type="SUPFAM" id="SSF46689">
    <property type="entry name" value="Homeodomain-like"/>
    <property type="match status" value="1"/>
</dbReference>
<evidence type="ECO:0000256" key="2">
    <source>
        <dbReference type="PROSITE-ProRule" id="PRU00335"/>
    </source>
</evidence>
<evidence type="ECO:0000256" key="1">
    <source>
        <dbReference type="ARBA" id="ARBA00023125"/>
    </source>
</evidence>
<comment type="caution">
    <text evidence="4">The sequence shown here is derived from an EMBL/GenBank/DDBJ whole genome shotgun (WGS) entry which is preliminary data.</text>
</comment>
<dbReference type="Pfam" id="PF00440">
    <property type="entry name" value="TetR_N"/>
    <property type="match status" value="1"/>
</dbReference>
<proteinExistence type="predicted"/>
<dbReference type="Gene3D" id="1.10.10.60">
    <property type="entry name" value="Homeodomain-like"/>
    <property type="match status" value="1"/>
</dbReference>
<sequence>MNLEVDEKNERIFQAAKEQFALHGYHQTSTNLIAEHADVSKALIFHHFKSKKKLYLFIIERSIDVMQSSFEKEWYTDKTKDFFEMMKKLVSIKMTIAIKYPMDNKLLMQAFHSPPKEIAQELQLLVIEKSQAMQTLSDDTIFSLLTPLSIREGVELEHAKNLIRIVFDSFAQRIVGEYDGRYEEMVYNTEVILADMDAIIDLLKYGVYKK</sequence>
<dbReference type="EMBL" id="JBHSRI010000038">
    <property type="protein sequence ID" value="MFC6041297.1"/>
    <property type="molecule type" value="Genomic_DNA"/>
</dbReference>
<dbReference type="Gene3D" id="1.10.357.10">
    <property type="entry name" value="Tetracycline Repressor, domain 2"/>
    <property type="match status" value="1"/>
</dbReference>
<keyword evidence="5" id="KW-1185">Reference proteome</keyword>
<accession>A0ABW1LDL6</accession>
<dbReference type="PROSITE" id="PS01081">
    <property type="entry name" value="HTH_TETR_1"/>
    <property type="match status" value="1"/>
</dbReference>
<evidence type="ECO:0000259" key="3">
    <source>
        <dbReference type="PROSITE" id="PS50977"/>
    </source>
</evidence>
<dbReference type="SUPFAM" id="SSF48498">
    <property type="entry name" value="Tetracyclin repressor-like, C-terminal domain"/>
    <property type="match status" value="1"/>
</dbReference>
<feature type="DNA-binding region" description="H-T-H motif" evidence="2">
    <location>
        <begin position="29"/>
        <end position="48"/>
    </location>
</feature>
<dbReference type="InterPro" id="IPR023772">
    <property type="entry name" value="DNA-bd_HTH_TetR-type_CS"/>
</dbReference>
<dbReference type="PRINTS" id="PR00455">
    <property type="entry name" value="HTHTETR"/>
</dbReference>
<feature type="domain" description="HTH tetR-type" evidence="3">
    <location>
        <begin position="6"/>
        <end position="66"/>
    </location>
</feature>
<dbReference type="InterPro" id="IPR049488">
    <property type="entry name" value="TM_1030-like_C"/>
</dbReference>
<dbReference type="InterPro" id="IPR050109">
    <property type="entry name" value="HTH-type_TetR-like_transc_reg"/>
</dbReference>
<dbReference type="PANTHER" id="PTHR30328">
    <property type="entry name" value="TRANSCRIPTIONAL REPRESSOR"/>
    <property type="match status" value="1"/>
</dbReference>
<dbReference type="InterPro" id="IPR009057">
    <property type="entry name" value="Homeodomain-like_sf"/>
</dbReference>
<reference evidence="5" key="1">
    <citation type="journal article" date="2019" name="Int. J. Syst. Evol. Microbiol.">
        <title>The Global Catalogue of Microorganisms (GCM) 10K type strain sequencing project: providing services to taxonomists for standard genome sequencing and annotation.</title>
        <authorList>
            <consortium name="The Broad Institute Genomics Platform"/>
            <consortium name="The Broad Institute Genome Sequencing Center for Infectious Disease"/>
            <person name="Wu L."/>
            <person name="Ma J."/>
        </authorList>
    </citation>
    <scope>NUCLEOTIDE SEQUENCE [LARGE SCALE GENOMIC DNA]</scope>
    <source>
        <strain evidence="5">CCUG 54527</strain>
    </source>
</reference>
<dbReference type="Pfam" id="PF21256">
    <property type="entry name" value="TetR_C_5-like"/>
    <property type="match status" value="1"/>
</dbReference>
<gene>
    <name evidence="4" type="ORF">ACFPYN_17975</name>
</gene>
<name>A0ABW1LDL6_9BACL</name>
<organism evidence="4 5">
    <name type="scientific">Paenisporosarcina macmurdoensis</name>
    <dbReference type="NCBI Taxonomy" id="212659"/>
    <lineage>
        <taxon>Bacteria</taxon>
        <taxon>Bacillati</taxon>
        <taxon>Bacillota</taxon>
        <taxon>Bacilli</taxon>
        <taxon>Bacillales</taxon>
        <taxon>Caryophanaceae</taxon>
        <taxon>Paenisporosarcina</taxon>
    </lineage>
</organism>
<dbReference type="InterPro" id="IPR036271">
    <property type="entry name" value="Tet_transcr_reg_TetR-rel_C_sf"/>
</dbReference>
<keyword evidence="1 2" id="KW-0238">DNA-binding</keyword>
<evidence type="ECO:0000313" key="4">
    <source>
        <dbReference type="EMBL" id="MFC6041297.1"/>
    </source>
</evidence>
<dbReference type="RefSeq" id="WP_377736109.1">
    <property type="nucleotide sequence ID" value="NZ_JBHSRI010000038.1"/>
</dbReference>
<evidence type="ECO:0000313" key="5">
    <source>
        <dbReference type="Proteomes" id="UP001596170"/>
    </source>
</evidence>
<protein>
    <submittedName>
        <fullName evidence="4">TetR/AcrR family transcriptional regulator</fullName>
    </submittedName>
</protein>
<dbReference type="InterPro" id="IPR001647">
    <property type="entry name" value="HTH_TetR"/>
</dbReference>
<dbReference type="PROSITE" id="PS50977">
    <property type="entry name" value="HTH_TETR_2"/>
    <property type="match status" value="1"/>
</dbReference>
<dbReference type="PANTHER" id="PTHR30328:SF54">
    <property type="entry name" value="HTH-TYPE TRANSCRIPTIONAL REPRESSOR SCO4008"/>
    <property type="match status" value="1"/>
</dbReference>